<dbReference type="EMBL" id="JAUEPU010000061">
    <property type="protein sequence ID" value="KAK0483047.1"/>
    <property type="molecule type" value="Genomic_DNA"/>
</dbReference>
<keyword evidence="3" id="KW-1185">Reference proteome</keyword>
<sequence length="84" mass="9521">MSYTLAEHSWSNSRRRYQRVGPPAAFKSSGKPKPVSGEYALKFLFDHCPTFPKPAGFKVGIHDPAQYDMHLHSELILTDIFKNA</sequence>
<accession>A0AA39PF45</accession>
<protein>
    <submittedName>
        <fullName evidence="2">Uncharacterized protein</fullName>
    </submittedName>
</protein>
<organism evidence="2 3">
    <name type="scientific">Armillaria luteobubalina</name>
    <dbReference type="NCBI Taxonomy" id="153913"/>
    <lineage>
        <taxon>Eukaryota</taxon>
        <taxon>Fungi</taxon>
        <taxon>Dikarya</taxon>
        <taxon>Basidiomycota</taxon>
        <taxon>Agaricomycotina</taxon>
        <taxon>Agaricomycetes</taxon>
        <taxon>Agaricomycetidae</taxon>
        <taxon>Agaricales</taxon>
        <taxon>Marasmiineae</taxon>
        <taxon>Physalacriaceae</taxon>
        <taxon>Armillaria</taxon>
    </lineage>
</organism>
<feature type="region of interest" description="Disordered" evidence="1">
    <location>
        <begin position="1"/>
        <end position="33"/>
    </location>
</feature>
<proteinExistence type="predicted"/>
<name>A0AA39PF45_9AGAR</name>
<evidence type="ECO:0000313" key="2">
    <source>
        <dbReference type="EMBL" id="KAK0483047.1"/>
    </source>
</evidence>
<gene>
    <name evidence="2" type="ORF">EDD18DRAFT_1362142</name>
</gene>
<evidence type="ECO:0000256" key="1">
    <source>
        <dbReference type="SAM" id="MobiDB-lite"/>
    </source>
</evidence>
<comment type="caution">
    <text evidence="2">The sequence shown here is derived from an EMBL/GenBank/DDBJ whole genome shotgun (WGS) entry which is preliminary data.</text>
</comment>
<evidence type="ECO:0000313" key="3">
    <source>
        <dbReference type="Proteomes" id="UP001175228"/>
    </source>
</evidence>
<dbReference type="Proteomes" id="UP001175228">
    <property type="component" value="Unassembled WGS sequence"/>
</dbReference>
<dbReference type="AlphaFoldDB" id="A0AA39PF45"/>
<reference evidence="2" key="1">
    <citation type="submission" date="2023-06" db="EMBL/GenBank/DDBJ databases">
        <authorList>
            <consortium name="Lawrence Berkeley National Laboratory"/>
            <person name="Ahrendt S."/>
            <person name="Sahu N."/>
            <person name="Indic B."/>
            <person name="Wong-Bajracharya J."/>
            <person name="Merenyi Z."/>
            <person name="Ke H.-M."/>
            <person name="Monk M."/>
            <person name="Kocsube S."/>
            <person name="Drula E."/>
            <person name="Lipzen A."/>
            <person name="Balint B."/>
            <person name="Henrissat B."/>
            <person name="Andreopoulos B."/>
            <person name="Martin F.M."/>
            <person name="Harder C.B."/>
            <person name="Rigling D."/>
            <person name="Ford K.L."/>
            <person name="Foster G.D."/>
            <person name="Pangilinan J."/>
            <person name="Papanicolaou A."/>
            <person name="Barry K."/>
            <person name="LaButti K."/>
            <person name="Viragh M."/>
            <person name="Koriabine M."/>
            <person name="Yan M."/>
            <person name="Riley R."/>
            <person name="Champramary S."/>
            <person name="Plett K.L."/>
            <person name="Tsai I.J."/>
            <person name="Slot J."/>
            <person name="Sipos G."/>
            <person name="Plett J."/>
            <person name="Nagy L.G."/>
            <person name="Grigoriev I.V."/>
        </authorList>
    </citation>
    <scope>NUCLEOTIDE SEQUENCE</scope>
    <source>
        <strain evidence="2">HWK02</strain>
    </source>
</reference>